<dbReference type="PANTHER" id="PTHR36617">
    <property type="entry name" value="PROTEIN, PUTATIVE-RELATED"/>
    <property type="match status" value="1"/>
</dbReference>
<evidence type="ECO:0000313" key="2">
    <source>
        <dbReference type="Proteomes" id="UP001151760"/>
    </source>
</evidence>
<name>A0ABQ5CX64_9ASTR</name>
<dbReference type="EMBL" id="BQNB010014727">
    <property type="protein sequence ID" value="GJT31691.1"/>
    <property type="molecule type" value="Genomic_DNA"/>
</dbReference>
<evidence type="ECO:0008006" key="3">
    <source>
        <dbReference type="Google" id="ProtNLM"/>
    </source>
</evidence>
<organism evidence="1 2">
    <name type="scientific">Tanacetum coccineum</name>
    <dbReference type="NCBI Taxonomy" id="301880"/>
    <lineage>
        <taxon>Eukaryota</taxon>
        <taxon>Viridiplantae</taxon>
        <taxon>Streptophyta</taxon>
        <taxon>Embryophyta</taxon>
        <taxon>Tracheophyta</taxon>
        <taxon>Spermatophyta</taxon>
        <taxon>Magnoliopsida</taxon>
        <taxon>eudicotyledons</taxon>
        <taxon>Gunneridae</taxon>
        <taxon>Pentapetalae</taxon>
        <taxon>asterids</taxon>
        <taxon>campanulids</taxon>
        <taxon>Asterales</taxon>
        <taxon>Asteraceae</taxon>
        <taxon>Asteroideae</taxon>
        <taxon>Anthemideae</taxon>
        <taxon>Anthemidinae</taxon>
        <taxon>Tanacetum</taxon>
    </lineage>
</organism>
<accession>A0ABQ5CX64</accession>
<keyword evidence="2" id="KW-1185">Reference proteome</keyword>
<gene>
    <name evidence="1" type="ORF">Tco_0922110</name>
</gene>
<sequence>MLFGLDLSAPCMGTVRGLDKGSKVSYTSIWKSITIEVNRLRNKGVDLLSFMNKKVGNGLEMILWEEVWRGDKKFKSRFPRVYVLESDKKITVVTKMNHNDVSFSLRRSPRDGVEMEQFSSLNAFLEGTVLSDSNDRWSRSLVGSGEFSVASASKYIDEHQLGGSSHKTRWIKVVPIKINILAWKVRYS</sequence>
<comment type="caution">
    <text evidence="1">The sequence shown here is derived from an EMBL/GenBank/DDBJ whole genome shotgun (WGS) entry which is preliminary data.</text>
</comment>
<dbReference type="Proteomes" id="UP001151760">
    <property type="component" value="Unassembled WGS sequence"/>
</dbReference>
<dbReference type="PANTHER" id="PTHR36617:SF5">
    <property type="entry name" value="OS05G0421675 PROTEIN"/>
    <property type="match status" value="1"/>
</dbReference>
<reference evidence="1" key="1">
    <citation type="journal article" date="2022" name="Int. J. Mol. Sci.">
        <title>Draft Genome of Tanacetum Coccineum: Genomic Comparison of Closely Related Tanacetum-Family Plants.</title>
        <authorList>
            <person name="Yamashiro T."/>
            <person name="Shiraishi A."/>
            <person name="Nakayama K."/>
            <person name="Satake H."/>
        </authorList>
    </citation>
    <scope>NUCLEOTIDE SEQUENCE</scope>
</reference>
<proteinExistence type="predicted"/>
<reference evidence="1" key="2">
    <citation type="submission" date="2022-01" db="EMBL/GenBank/DDBJ databases">
        <authorList>
            <person name="Yamashiro T."/>
            <person name="Shiraishi A."/>
            <person name="Satake H."/>
            <person name="Nakayama K."/>
        </authorList>
    </citation>
    <scope>NUCLEOTIDE SEQUENCE</scope>
</reference>
<protein>
    <recommendedName>
        <fullName evidence="3">RNA-directed DNA polymerase, eukaryota, reverse transcriptase zinc-binding domain protein</fullName>
    </recommendedName>
</protein>
<evidence type="ECO:0000313" key="1">
    <source>
        <dbReference type="EMBL" id="GJT31691.1"/>
    </source>
</evidence>